<reference evidence="2" key="1">
    <citation type="submission" date="2020-07" db="EMBL/GenBank/DDBJ databases">
        <title>The High-quality genome of the commercially important snow crab, Chionoecetes opilio.</title>
        <authorList>
            <person name="Jeong J.-H."/>
            <person name="Ryu S."/>
        </authorList>
    </citation>
    <scope>NUCLEOTIDE SEQUENCE</scope>
    <source>
        <strain evidence="2">MADBK_172401_WGS</strain>
        <tissue evidence="2">Digestive gland</tissue>
    </source>
</reference>
<accession>A0A8J4Y0L8</accession>
<proteinExistence type="predicted"/>
<dbReference type="Proteomes" id="UP000770661">
    <property type="component" value="Unassembled WGS sequence"/>
</dbReference>
<dbReference type="EMBL" id="JACEEZ010020424">
    <property type="protein sequence ID" value="KAG0714566.1"/>
    <property type="molecule type" value="Genomic_DNA"/>
</dbReference>
<evidence type="ECO:0000313" key="3">
    <source>
        <dbReference type="Proteomes" id="UP000770661"/>
    </source>
</evidence>
<evidence type="ECO:0000256" key="1">
    <source>
        <dbReference type="SAM" id="MobiDB-lite"/>
    </source>
</evidence>
<organism evidence="2 3">
    <name type="scientific">Chionoecetes opilio</name>
    <name type="common">Atlantic snow crab</name>
    <name type="synonym">Cancer opilio</name>
    <dbReference type="NCBI Taxonomy" id="41210"/>
    <lineage>
        <taxon>Eukaryota</taxon>
        <taxon>Metazoa</taxon>
        <taxon>Ecdysozoa</taxon>
        <taxon>Arthropoda</taxon>
        <taxon>Crustacea</taxon>
        <taxon>Multicrustacea</taxon>
        <taxon>Malacostraca</taxon>
        <taxon>Eumalacostraca</taxon>
        <taxon>Eucarida</taxon>
        <taxon>Decapoda</taxon>
        <taxon>Pleocyemata</taxon>
        <taxon>Brachyura</taxon>
        <taxon>Eubrachyura</taxon>
        <taxon>Majoidea</taxon>
        <taxon>Majidae</taxon>
        <taxon>Chionoecetes</taxon>
    </lineage>
</organism>
<protein>
    <submittedName>
        <fullName evidence="2">Uncharacterized protein</fullName>
    </submittedName>
</protein>
<sequence length="149" mass="16246">MAYPSNEPEDSAPPCRWPGDGPLLDTGVDGALHAVGEWLGEAGAGVPGCEGFLSYTPFVPLPDLTAGAFSVYQQLNSAEKKRHQQDKRLRSSPPSPPRDKFVAYEQFVTRRLQDSESVDVYFGRLRRRAALFGGIPDNGLICAFCGWSS</sequence>
<evidence type="ECO:0000313" key="2">
    <source>
        <dbReference type="EMBL" id="KAG0714566.1"/>
    </source>
</evidence>
<feature type="region of interest" description="Disordered" evidence="1">
    <location>
        <begin position="77"/>
        <end position="100"/>
    </location>
</feature>
<comment type="caution">
    <text evidence="2">The sequence shown here is derived from an EMBL/GenBank/DDBJ whole genome shotgun (WGS) entry which is preliminary data.</text>
</comment>
<dbReference type="AlphaFoldDB" id="A0A8J4Y0L8"/>
<name>A0A8J4Y0L8_CHIOP</name>
<gene>
    <name evidence="2" type="ORF">GWK47_013871</name>
</gene>
<keyword evidence="3" id="KW-1185">Reference proteome</keyword>
<feature type="region of interest" description="Disordered" evidence="1">
    <location>
        <begin position="1"/>
        <end position="23"/>
    </location>
</feature>